<keyword evidence="1" id="KW-0472">Membrane</keyword>
<accession>A0A6S6UD34</accession>
<name>A0A6S6UD34_9BACT</name>
<reference evidence="2" key="1">
    <citation type="submission" date="2020-01" db="EMBL/GenBank/DDBJ databases">
        <authorList>
            <person name="Meier V. D."/>
            <person name="Meier V D."/>
        </authorList>
    </citation>
    <scope>NUCLEOTIDE SEQUENCE</scope>
    <source>
        <strain evidence="2">HLG_WM_MAG_10</strain>
    </source>
</reference>
<gene>
    <name evidence="2" type="ORF">HELGO_WM20365</name>
</gene>
<evidence type="ECO:0000256" key="1">
    <source>
        <dbReference type="SAM" id="Phobius"/>
    </source>
</evidence>
<keyword evidence="1" id="KW-0812">Transmembrane</keyword>
<dbReference type="Gene3D" id="3.40.50.360">
    <property type="match status" value="1"/>
</dbReference>
<sequence length="304" mass="34371">MKRILVIGYSQSGQLYEILENFLKPFEGVEIEQVKIEPKEAFPFPWTSDVFFDTMPESVLEEPVDLAPYTLKSTSYDLIIVGYQPWYLSPSIPTTSLLKDPKFLSILKNTPVVTVIGARNMWLNAQESVVGYIEGAGGKVVGNVPLVDRHQNLVSVLSILHWMLTGKKERKWGVLATPGVSDKDIKGVEIFGKKVFKGLQKGTYKGLQEEILAEQTIDIHPSILLVETRGKILFLAWAKLIKKKGAGSKKRSFWVSMYKYYLLVALFIVSPIVLTIYTLLIRPFTGKSIQKKTEHFLYLGIDRT</sequence>
<feature type="transmembrane region" description="Helical" evidence="1">
    <location>
        <begin position="260"/>
        <end position="281"/>
    </location>
</feature>
<dbReference type="SUPFAM" id="SSF52218">
    <property type="entry name" value="Flavoproteins"/>
    <property type="match status" value="1"/>
</dbReference>
<protein>
    <submittedName>
        <fullName evidence="2">Dialkylrecorsinol condensing enzyme</fullName>
    </submittedName>
</protein>
<keyword evidence="1" id="KW-1133">Transmembrane helix</keyword>
<dbReference type="InterPro" id="IPR029039">
    <property type="entry name" value="Flavoprotein-like_sf"/>
</dbReference>
<organism evidence="2">
    <name type="scientific">uncultured Aureispira sp</name>
    <dbReference type="NCBI Taxonomy" id="1331704"/>
    <lineage>
        <taxon>Bacteria</taxon>
        <taxon>Pseudomonadati</taxon>
        <taxon>Bacteroidota</taxon>
        <taxon>Saprospiria</taxon>
        <taxon>Saprospirales</taxon>
        <taxon>Saprospiraceae</taxon>
        <taxon>Aureispira</taxon>
        <taxon>environmental samples</taxon>
    </lineage>
</organism>
<evidence type="ECO:0000313" key="2">
    <source>
        <dbReference type="EMBL" id="CAA6825646.1"/>
    </source>
</evidence>
<dbReference type="EMBL" id="CACVAQ010000366">
    <property type="protein sequence ID" value="CAA6825646.1"/>
    <property type="molecule type" value="Genomic_DNA"/>
</dbReference>
<proteinExistence type="predicted"/>
<dbReference type="AlphaFoldDB" id="A0A6S6UD34"/>